<dbReference type="Pfam" id="PF06764">
    <property type="entry name" value="DUF1223"/>
    <property type="match status" value="1"/>
</dbReference>
<feature type="chain" id="PRO_5006065817" evidence="1">
    <location>
        <begin position="26"/>
        <end position="237"/>
    </location>
</feature>
<dbReference type="Proteomes" id="UP000051184">
    <property type="component" value="Unassembled WGS sequence"/>
</dbReference>
<protein>
    <submittedName>
        <fullName evidence="2">Putative secreted protein</fullName>
    </submittedName>
</protein>
<dbReference type="PANTHER" id="PTHR36057">
    <property type="match status" value="1"/>
</dbReference>
<reference evidence="3" key="1">
    <citation type="submission" date="2015-09" db="EMBL/GenBank/DDBJ databases">
        <authorList>
            <person name="Rodrigo-Torres Lidia"/>
            <person name="Arahal R.David."/>
        </authorList>
    </citation>
    <scope>NUCLEOTIDE SEQUENCE [LARGE SCALE GENOMIC DNA]</scope>
    <source>
        <strain evidence="3">CECT 5114</strain>
    </source>
</reference>
<dbReference type="OrthoDB" id="9808254at2"/>
<feature type="signal peptide" evidence="1">
    <location>
        <begin position="1"/>
        <end position="25"/>
    </location>
</feature>
<keyword evidence="3" id="KW-1185">Reference proteome</keyword>
<sequence length="237" mass="25738">MAALQRWVGIAALSMAGMFTSVANAGDHPVVVELYTSQGCSSCPPADAYFGKELVGRDDVIALALHVDYWDYIGWKDQFADPAYSNRQRGYARAAAKRSVYTPQMVIGGVDHVVGNRPSDVRSNLAKHENAPSDIELAVSRSGDQLTIDLESATGKRDPLVVQVVRYSAKETVAIKRGENAGRTLSYHNIVTSWKTVGEWNARRAKTLRTNVPGDAPVVVIVQRQGFGPIVAAAELR</sequence>
<name>A0A0P1J0X4_9RHOB</name>
<accession>A0A0P1J0X4</accession>
<dbReference type="InterPro" id="IPR036249">
    <property type="entry name" value="Thioredoxin-like_sf"/>
</dbReference>
<organism evidence="2 3">
    <name type="scientific">Cognatishimia activa</name>
    <dbReference type="NCBI Taxonomy" id="1715691"/>
    <lineage>
        <taxon>Bacteria</taxon>
        <taxon>Pseudomonadati</taxon>
        <taxon>Pseudomonadota</taxon>
        <taxon>Alphaproteobacteria</taxon>
        <taxon>Rhodobacterales</taxon>
        <taxon>Paracoccaceae</taxon>
        <taxon>Cognatishimia</taxon>
    </lineage>
</organism>
<dbReference type="PANTHER" id="PTHR36057:SF1">
    <property type="entry name" value="LIPOPROTEIN LIPID ATTACHMENT SITE-LIKE PROTEIN, PUTATIVE (DUF1223)-RELATED"/>
    <property type="match status" value="1"/>
</dbReference>
<proteinExistence type="predicted"/>
<evidence type="ECO:0000313" key="3">
    <source>
        <dbReference type="Proteomes" id="UP000051184"/>
    </source>
</evidence>
<evidence type="ECO:0000313" key="2">
    <source>
        <dbReference type="EMBL" id="CUK26873.1"/>
    </source>
</evidence>
<dbReference type="RefSeq" id="WP_082625913.1">
    <property type="nucleotide sequence ID" value="NZ_CYUE01000020.1"/>
</dbReference>
<dbReference type="EMBL" id="CYUE01000020">
    <property type="protein sequence ID" value="CUK26873.1"/>
    <property type="molecule type" value="Genomic_DNA"/>
</dbReference>
<evidence type="ECO:0000256" key="1">
    <source>
        <dbReference type="SAM" id="SignalP"/>
    </source>
</evidence>
<dbReference type="AlphaFoldDB" id="A0A0P1J0X4"/>
<dbReference type="InterPro" id="IPR010634">
    <property type="entry name" value="DUF1223"/>
</dbReference>
<gene>
    <name evidence="2" type="ORF">TA5114_02691</name>
</gene>
<dbReference type="STRING" id="1715691.TA5113_01523"/>
<keyword evidence="1" id="KW-0732">Signal</keyword>
<dbReference type="SUPFAM" id="SSF52833">
    <property type="entry name" value="Thioredoxin-like"/>
    <property type="match status" value="1"/>
</dbReference>